<comment type="catalytic activity">
    <reaction evidence="2">
        <text>2 GTP = 3',3'-c-di-GMP + 2 diphosphate</text>
        <dbReference type="Rhea" id="RHEA:24898"/>
        <dbReference type="ChEBI" id="CHEBI:33019"/>
        <dbReference type="ChEBI" id="CHEBI:37565"/>
        <dbReference type="ChEBI" id="CHEBI:58805"/>
        <dbReference type="EC" id="2.7.7.65"/>
    </reaction>
</comment>
<evidence type="ECO:0000256" key="3">
    <source>
        <dbReference type="PROSITE-ProRule" id="PRU00169"/>
    </source>
</evidence>
<dbReference type="OrthoDB" id="9812260at2"/>
<dbReference type="AlphaFoldDB" id="A0A4Q0Y0L0"/>
<organism evidence="6 7">
    <name type="scientific">Halarcobacter anaerophilus</name>
    <dbReference type="NCBI Taxonomy" id="877500"/>
    <lineage>
        <taxon>Bacteria</taxon>
        <taxon>Pseudomonadati</taxon>
        <taxon>Campylobacterota</taxon>
        <taxon>Epsilonproteobacteria</taxon>
        <taxon>Campylobacterales</taxon>
        <taxon>Arcobacteraceae</taxon>
        <taxon>Halarcobacter</taxon>
    </lineage>
</organism>
<comment type="caution">
    <text evidence="6">The sequence shown here is derived from an EMBL/GenBank/DDBJ whole genome shotgun (WGS) entry which is preliminary data.</text>
</comment>
<dbReference type="EC" id="2.7.7.65" evidence="1"/>
<dbReference type="GO" id="GO:0052621">
    <property type="term" value="F:diguanylate cyclase activity"/>
    <property type="evidence" value="ECO:0007669"/>
    <property type="project" value="UniProtKB-EC"/>
</dbReference>
<evidence type="ECO:0000313" key="7">
    <source>
        <dbReference type="Proteomes" id="UP000290191"/>
    </source>
</evidence>
<evidence type="ECO:0000256" key="2">
    <source>
        <dbReference type="ARBA" id="ARBA00034247"/>
    </source>
</evidence>
<evidence type="ECO:0000256" key="1">
    <source>
        <dbReference type="ARBA" id="ARBA00012528"/>
    </source>
</evidence>
<evidence type="ECO:0000313" key="6">
    <source>
        <dbReference type="EMBL" id="RXJ63557.1"/>
    </source>
</evidence>
<accession>A0A4Q0Y0L0</accession>
<dbReference type="InterPro" id="IPR029787">
    <property type="entry name" value="Nucleotide_cyclase"/>
</dbReference>
<protein>
    <recommendedName>
        <fullName evidence="1">diguanylate cyclase</fullName>
        <ecNumber evidence="1">2.7.7.65</ecNumber>
    </recommendedName>
</protein>
<dbReference type="CDD" id="cd01949">
    <property type="entry name" value="GGDEF"/>
    <property type="match status" value="1"/>
</dbReference>
<dbReference type="Gene3D" id="3.40.50.2300">
    <property type="match status" value="1"/>
</dbReference>
<dbReference type="EMBL" id="PDKO01000003">
    <property type="protein sequence ID" value="RXJ63557.1"/>
    <property type="molecule type" value="Genomic_DNA"/>
</dbReference>
<reference evidence="6 7" key="1">
    <citation type="submission" date="2017-10" db="EMBL/GenBank/DDBJ databases">
        <title>Genomics of the genus Arcobacter.</title>
        <authorList>
            <person name="Perez-Cataluna A."/>
            <person name="Figueras M.J."/>
        </authorList>
    </citation>
    <scope>NUCLEOTIDE SEQUENCE [LARGE SCALE GENOMIC DNA]</scope>
    <source>
        <strain evidence="6 7">DSM 24636</strain>
    </source>
</reference>
<evidence type="ECO:0000259" key="5">
    <source>
        <dbReference type="PROSITE" id="PS50887"/>
    </source>
</evidence>
<dbReference type="InterPro" id="IPR000160">
    <property type="entry name" value="GGDEF_dom"/>
</dbReference>
<gene>
    <name evidence="6" type="ORF">CRV06_05025</name>
</gene>
<keyword evidence="7" id="KW-1185">Reference proteome</keyword>
<dbReference type="Pfam" id="PF00990">
    <property type="entry name" value="GGDEF"/>
    <property type="match status" value="1"/>
</dbReference>
<dbReference type="SMART" id="SM00448">
    <property type="entry name" value="REC"/>
    <property type="match status" value="1"/>
</dbReference>
<dbReference type="SUPFAM" id="SSF55073">
    <property type="entry name" value="Nucleotide cyclase"/>
    <property type="match status" value="1"/>
</dbReference>
<dbReference type="Pfam" id="PF00072">
    <property type="entry name" value="Response_reg"/>
    <property type="match status" value="1"/>
</dbReference>
<feature type="domain" description="Response regulatory" evidence="4">
    <location>
        <begin position="10"/>
        <end position="125"/>
    </location>
</feature>
<dbReference type="InterPro" id="IPR001789">
    <property type="entry name" value="Sig_transdc_resp-reg_receiver"/>
</dbReference>
<dbReference type="InterPro" id="IPR043128">
    <property type="entry name" value="Rev_trsase/Diguanyl_cyclase"/>
</dbReference>
<dbReference type="Gene3D" id="3.30.70.270">
    <property type="match status" value="1"/>
</dbReference>
<dbReference type="PANTHER" id="PTHR45138:SF9">
    <property type="entry name" value="DIGUANYLATE CYCLASE DGCM-RELATED"/>
    <property type="match status" value="1"/>
</dbReference>
<name>A0A4Q0Y0L0_9BACT</name>
<dbReference type="PROSITE" id="PS50110">
    <property type="entry name" value="RESPONSE_REGULATORY"/>
    <property type="match status" value="1"/>
</dbReference>
<dbReference type="NCBIfam" id="TIGR00254">
    <property type="entry name" value="GGDEF"/>
    <property type="match status" value="1"/>
</dbReference>
<feature type="domain" description="GGDEF" evidence="5">
    <location>
        <begin position="310"/>
        <end position="436"/>
    </location>
</feature>
<feature type="modified residue" description="4-aspartylphosphate" evidence="3">
    <location>
        <position position="60"/>
    </location>
</feature>
<dbReference type="RefSeq" id="WP_129081612.1">
    <property type="nucleotide sequence ID" value="NZ_CP041070.1"/>
</dbReference>
<dbReference type="STRING" id="877500.GCA_000935065_00166"/>
<dbReference type="PANTHER" id="PTHR45138">
    <property type="entry name" value="REGULATORY COMPONENTS OF SENSORY TRANSDUCTION SYSTEM"/>
    <property type="match status" value="1"/>
</dbReference>
<sequence length="436" mass="51224">MNKEILKDINVLYVEDEEEVREFTTKTINNIVNQVIPAKNGKDGLEKYYDNQDINLILTDINMPKMGGLEMCKEIRKTNKEIPIVITTAHSDPDFLKEAIDVNVSSYAMKPIDLYHLIDSMIKAVEPIFLKKRLDTITKNLENRVDEISKQTKLLLDAQDNIVFLTSLTEIIEVNNKFLEFFGVKSYVEFLEKKKSIIDQFKVDKRFFNKAILQSNNHWLLDIQKLTEADRVVKMENAKGEDKIFIVNIDDYEHKKEHFVVSFTDITSLKEKANLLEYQASHDQTTGLFNREKFNDIFSKEIKRDKRYENELTIIIFNIDKFIDLQEEYGKQSDEVLRSIAQIVMDNVREHDIVVRWAFEEFLVLLPQTNFQGAKRVCEKIRAAIKEYKFQNMKIVTNFGISRLEKDDDDISILKRVEESLEQAKRRREDLVITKN</sequence>
<dbReference type="Proteomes" id="UP000290191">
    <property type="component" value="Unassembled WGS sequence"/>
</dbReference>
<dbReference type="PROSITE" id="PS50887">
    <property type="entry name" value="GGDEF"/>
    <property type="match status" value="1"/>
</dbReference>
<dbReference type="SUPFAM" id="SSF52172">
    <property type="entry name" value="CheY-like"/>
    <property type="match status" value="1"/>
</dbReference>
<dbReference type="InterPro" id="IPR011006">
    <property type="entry name" value="CheY-like_superfamily"/>
</dbReference>
<dbReference type="InterPro" id="IPR050469">
    <property type="entry name" value="Diguanylate_Cyclase"/>
</dbReference>
<proteinExistence type="predicted"/>
<evidence type="ECO:0000259" key="4">
    <source>
        <dbReference type="PROSITE" id="PS50110"/>
    </source>
</evidence>
<dbReference type="SMART" id="SM00267">
    <property type="entry name" value="GGDEF"/>
    <property type="match status" value="1"/>
</dbReference>
<dbReference type="GO" id="GO:0000160">
    <property type="term" value="P:phosphorelay signal transduction system"/>
    <property type="evidence" value="ECO:0007669"/>
    <property type="project" value="InterPro"/>
</dbReference>
<keyword evidence="3" id="KW-0597">Phosphoprotein</keyword>